<dbReference type="InterPro" id="IPR007197">
    <property type="entry name" value="rSAM"/>
</dbReference>
<dbReference type="GO" id="GO:0051536">
    <property type="term" value="F:iron-sulfur cluster binding"/>
    <property type="evidence" value="ECO:0007669"/>
    <property type="project" value="UniProtKB-KW"/>
</dbReference>
<dbReference type="SUPFAM" id="SSF102114">
    <property type="entry name" value="Radical SAM enzymes"/>
    <property type="match status" value="1"/>
</dbReference>
<dbReference type="Pfam" id="PF04055">
    <property type="entry name" value="Radical_SAM"/>
    <property type="match status" value="1"/>
</dbReference>
<evidence type="ECO:0000313" key="7">
    <source>
        <dbReference type="Proteomes" id="UP000294813"/>
    </source>
</evidence>
<keyword evidence="2" id="KW-0479">Metal-binding</keyword>
<evidence type="ECO:0000256" key="2">
    <source>
        <dbReference type="ARBA" id="ARBA00022723"/>
    </source>
</evidence>
<name>A0A4R2RD41_9FIRM</name>
<evidence type="ECO:0000313" key="6">
    <source>
        <dbReference type="EMBL" id="TCP60208.1"/>
    </source>
</evidence>
<evidence type="ECO:0000259" key="5">
    <source>
        <dbReference type="Pfam" id="PF04055"/>
    </source>
</evidence>
<keyword evidence="3" id="KW-0408">Iron</keyword>
<accession>A0A4R2RD41</accession>
<sequence length="394" mass="44255">MKRAVRLSVGAGGELLWEDPSPWDALVARRLGLPFAGNPPKGCLVPERAGWWSLKTMMVAVPEAGTANMETLWAIHDEAMETTVQANKSPVEAKTFVTQRTISLLDLKRRIARQMFQQCRLCPLRCGGQLDCPAAGQAQYHQHFVHLGEEREIGQTLALEMAGCNMHCRFCQKGGTLLTGGAYHRLSQALWQDILAYGQDAFHSLSLVGGNPDQSLPGILDFLAEAPPESAQWPIIWHTNGYVDPPVYDLLAGIVDVWVFDFKFFHDDCASQWSRAVRYVDAACRGLTGILESQRQVPVIVRHLLLPGHESCCAKPLIDYVGAWARRHGGHRLWLHLMDQYVPAWRIGSGDGRMQEVIDDRVVKSMRQRAREQGLRLAGEAKPDAEHPEWWLWR</sequence>
<dbReference type="InterPro" id="IPR013785">
    <property type="entry name" value="Aldolase_TIM"/>
</dbReference>
<dbReference type="GO" id="GO:0046872">
    <property type="term" value="F:metal ion binding"/>
    <property type="evidence" value="ECO:0007669"/>
    <property type="project" value="UniProtKB-KW"/>
</dbReference>
<organism evidence="6 7">
    <name type="scientific">Heliophilum fasciatum</name>
    <dbReference type="NCBI Taxonomy" id="35700"/>
    <lineage>
        <taxon>Bacteria</taxon>
        <taxon>Bacillati</taxon>
        <taxon>Bacillota</taxon>
        <taxon>Clostridia</taxon>
        <taxon>Eubacteriales</taxon>
        <taxon>Heliobacteriaceae</taxon>
        <taxon>Heliophilum</taxon>
    </lineage>
</organism>
<dbReference type="PANTHER" id="PTHR43075">
    <property type="entry name" value="FORMATE LYASE ACTIVATING ENZYME, PUTATIVE (AFU_ORTHOLOGUE AFUA_2G15630)-RELATED"/>
    <property type="match status" value="1"/>
</dbReference>
<feature type="domain" description="Radical SAM core" evidence="5">
    <location>
        <begin position="162"/>
        <end position="309"/>
    </location>
</feature>
<dbReference type="InterPro" id="IPR040085">
    <property type="entry name" value="MJ0674-like"/>
</dbReference>
<dbReference type="InterPro" id="IPR058240">
    <property type="entry name" value="rSAM_sf"/>
</dbReference>
<dbReference type="OrthoDB" id="9781783at2"/>
<dbReference type="SFLD" id="SFLDS00029">
    <property type="entry name" value="Radical_SAM"/>
    <property type="match status" value="1"/>
</dbReference>
<dbReference type="PANTHER" id="PTHR43075:SF1">
    <property type="entry name" value="FORMATE LYASE ACTIVATING ENZYME, PUTATIVE (AFU_ORTHOLOGUE AFUA_2G15630)-RELATED"/>
    <property type="match status" value="1"/>
</dbReference>
<dbReference type="AlphaFoldDB" id="A0A4R2RD41"/>
<proteinExistence type="predicted"/>
<dbReference type="RefSeq" id="WP_131920870.1">
    <property type="nucleotide sequence ID" value="NZ_JAOQNU010000041.1"/>
</dbReference>
<evidence type="ECO:0000256" key="4">
    <source>
        <dbReference type="ARBA" id="ARBA00023014"/>
    </source>
</evidence>
<comment type="caution">
    <text evidence="6">The sequence shown here is derived from an EMBL/GenBank/DDBJ whole genome shotgun (WGS) entry which is preliminary data.</text>
</comment>
<gene>
    <name evidence="6" type="ORF">EDD73_14015</name>
</gene>
<reference evidence="6 7" key="1">
    <citation type="submission" date="2019-03" db="EMBL/GenBank/DDBJ databases">
        <title>Genomic Encyclopedia of Type Strains, Phase IV (KMG-IV): sequencing the most valuable type-strain genomes for metagenomic binning, comparative biology and taxonomic classification.</title>
        <authorList>
            <person name="Goeker M."/>
        </authorList>
    </citation>
    <scope>NUCLEOTIDE SEQUENCE [LARGE SCALE GENOMIC DNA]</scope>
    <source>
        <strain evidence="6 7">DSM 11170</strain>
    </source>
</reference>
<keyword evidence="4" id="KW-0411">Iron-sulfur</keyword>
<dbReference type="Proteomes" id="UP000294813">
    <property type="component" value="Unassembled WGS sequence"/>
</dbReference>
<dbReference type="GO" id="GO:0003824">
    <property type="term" value="F:catalytic activity"/>
    <property type="evidence" value="ECO:0007669"/>
    <property type="project" value="InterPro"/>
</dbReference>
<keyword evidence="1" id="KW-0949">S-adenosyl-L-methionine</keyword>
<dbReference type="Gene3D" id="3.20.20.70">
    <property type="entry name" value="Aldolase class I"/>
    <property type="match status" value="1"/>
</dbReference>
<protein>
    <submittedName>
        <fullName evidence="6">Putative Fe-S radical SAM superfamily protein PflX</fullName>
    </submittedName>
</protein>
<evidence type="ECO:0000256" key="3">
    <source>
        <dbReference type="ARBA" id="ARBA00023004"/>
    </source>
</evidence>
<evidence type="ECO:0000256" key="1">
    <source>
        <dbReference type="ARBA" id="ARBA00022691"/>
    </source>
</evidence>
<dbReference type="EMBL" id="SLXT01000040">
    <property type="protein sequence ID" value="TCP60208.1"/>
    <property type="molecule type" value="Genomic_DNA"/>
</dbReference>
<keyword evidence="7" id="KW-1185">Reference proteome</keyword>